<dbReference type="Pfam" id="PF02897">
    <property type="entry name" value="Peptidase_S9_N"/>
    <property type="match status" value="1"/>
</dbReference>
<keyword evidence="4" id="KW-0645">Protease</keyword>
<feature type="chain" id="PRO_5047352665" description="prolyl oligopeptidase" evidence="7">
    <location>
        <begin position="22"/>
        <end position="742"/>
    </location>
</feature>
<evidence type="ECO:0000256" key="3">
    <source>
        <dbReference type="ARBA" id="ARBA00011897"/>
    </source>
</evidence>
<evidence type="ECO:0000256" key="5">
    <source>
        <dbReference type="ARBA" id="ARBA00022801"/>
    </source>
</evidence>
<feature type="signal peptide" evidence="7">
    <location>
        <begin position="1"/>
        <end position="21"/>
    </location>
</feature>
<dbReference type="SUPFAM" id="SSF50993">
    <property type="entry name" value="Peptidase/esterase 'gauge' domain"/>
    <property type="match status" value="1"/>
</dbReference>
<reference evidence="10 11" key="1">
    <citation type="submission" date="2019-08" db="EMBL/GenBank/DDBJ databases">
        <title>Archangium and Cystobacter genomes.</title>
        <authorList>
            <person name="Chen I.-C.K."/>
            <person name="Wielgoss S."/>
        </authorList>
    </citation>
    <scope>NUCLEOTIDE SEQUENCE [LARGE SCALE GENOMIC DNA]</scope>
    <source>
        <strain evidence="10 11">Cbm 6</strain>
    </source>
</reference>
<dbReference type="PROSITE" id="PS00708">
    <property type="entry name" value="PRO_ENDOPEP_SER"/>
    <property type="match status" value="1"/>
</dbReference>
<dbReference type="InterPro" id="IPR002471">
    <property type="entry name" value="Pept_S9_AS"/>
</dbReference>
<dbReference type="EC" id="3.4.21.26" evidence="3"/>
<evidence type="ECO:0000256" key="1">
    <source>
        <dbReference type="ARBA" id="ARBA00001070"/>
    </source>
</evidence>
<dbReference type="InterPro" id="IPR001375">
    <property type="entry name" value="Peptidase_S9_cat"/>
</dbReference>
<feature type="domain" description="Peptidase S9A N-terminal" evidence="9">
    <location>
        <begin position="55"/>
        <end position="459"/>
    </location>
</feature>
<sequence>MKIRAFSAVACALWLTHCSHAPTQLEAQAPSASQASESGAASSATAQAPVRLRYPMARKDTVVDNYHGTEVADPYRWLENPDSPESRQWIEAENQLTFGYLEKIPVRARIKQRMTELWDYEKYGVPWREGSRYFFSRNNGLQNQSVLYTADSLGAEPRVLLDPNTLSADGTVALAGVDITQDGNLLAYGVASAGSDWKEIRVRDVRTGKDLPDIVKWVKFSGSSWTKDGKGFFYSRYDEPKAGEALSGTNYYQKLYFHKLGTPQSEDVLVYERKDQKEWGFGGHVTDDGRYLVINVTRGTEQKNLVFYKDLKDPKAKVVELLKEWDAEYGLIGNDGPLFWFQTDLDAPRGRVVAIDLRKPERKNWKEVIPQGEETLSTVSLVNDQFLVNVMKDAHSQVRLYSRDGKPAGELPLPGLGTVFGLGGKREDTETFYAYSSYTSPTTIYRYDLKKGQSEVFKAPTVKFDPSQYETKQIFYTSKDGTRVPMFLSHKKGLKLDGTNPTLLYGYGGFNAPMTPGFNVANLVWMEQGGVYAVANLRGGGEYGREWHEAGTKLKKQNVFDDFIAAAEWLISNKYTSTPRLAINGRSNGGLLVGAAVTQRPDLFGVALPGVGVMDMLRFHKFTIGWAWTSDFGSAENPEEFKALHAYSPLHNLKPARYPAMLVHTADHDDRVVPGHSFKFTAAAQAAQTGEAPVLIRIETKAGHGAGKPTSKIIEEYTDLWAFSLHQMGLGGEQSVAGDQAR</sequence>
<dbReference type="InterPro" id="IPR029058">
    <property type="entry name" value="AB_hydrolase_fold"/>
</dbReference>
<evidence type="ECO:0000256" key="7">
    <source>
        <dbReference type="SAM" id="SignalP"/>
    </source>
</evidence>
<keyword evidence="6" id="KW-0720">Serine protease</keyword>
<dbReference type="InterPro" id="IPR051167">
    <property type="entry name" value="Prolyl_oligopep/macrocyclase"/>
</dbReference>
<evidence type="ECO:0000259" key="9">
    <source>
        <dbReference type="Pfam" id="PF02897"/>
    </source>
</evidence>
<dbReference type="PANTHER" id="PTHR42881:SF2">
    <property type="entry name" value="PROLYL ENDOPEPTIDASE"/>
    <property type="match status" value="1"/>
</dbReference>
<name>A0ABY9X2T4_9BACT</name>
<dbReference type="Gene3D" id="3.40.50.1820">
    <property type="entry name" value="alpha/beta hydrolase"/>
    <property type="match status" value="1"/>
</dbReference>
<proteinExistence type="inferred from homology"/>
<evidence type="ECO:0000259" key="8">
    <source>
        <dbReference type="Pfam" id="PF00326"/>
    </source>
</evidence>
<feature type="domain" description="Peptidase S9 prolyl oligopeptidase catalytic" evidence="8">
    <location>
        <begin position="518"/>
        <end position="729"/>
    </location>
</feature>
<dbReference type="InterPro" id="IPR023302">
    <property type="entry name" value="Pept_S9A_N"/>
</dbReference>
<evidence type="ECO:0000313" key="10">
    <source>
        <dbReference type="EMBL" id="WNG49721.1"/>
    </source>
</evidence>
<dbReference type="InterPro" id="IPR002470">
    <property type="entry name" value="Peptidase_S9A"/>
</dbReference>
<dbReference type="Proteomes" id="UP001611383">
    <property type="component" value="Chromosome"/>
</dbReference>
<keyword evidence="7" id="KW-0732">Signal</keyword>
<dbReference type="Gene3D" id="2.130.10.120">
    <property type="entry name" value="Prolyl oligopeptidase, N-terminal domain"/>
    <property type="match status" value="1"/>
</dbReference>
<dbReference type="PRINTS" id="PR00862">
    <property type="entry name" value="PROLIGOPTASE"/>
</dbReference>
<dbReference type="PANTHER" id="PTHR42881">
    <property type="entry name" value="PROLYL ENDOPEPTIDASE"/>
    <property type="match status" value="1"/>
</dbReference>
<evidence type="ECO:0000256" key="6">
    <source>
        <dbReference type="ARBA" id="ARBA00022825"/>
    </source>
</evidence>
<dbReference type="RefSeq" id="WP_395807958.1">
    <property type="nucleotide sequence ID" value="NZ_CP043494.1"/>
</dbReference>
<dbReference type="Pfam" id="PF00326">
    <property type="entry name" value="Peptidase_S9"/>
    <property type="match status" value="1"/>
</dbReference>
<keyword evidence="11" id="KW-1185">Reference proteome</keyword>
<evidence type="ECO:0000313" key="11">
    <source>
        <dbReference type="Proteomes" id="UP001611383"/>
    </source>
</evidence>
<dbReference type="SUPFAM" id="SSF53474">
    <property type="entry name" value="alpha/beta-Hydrolases"/>
    <property type="match status" value="1"/>
</dbReference>
<keyword evidence="5" id="KW-0378">Hydrolase</keyword>
<organism evidence="10 11">
    <name type="scientific">Archangium minus</name>
    <dbReference type="NCBI Taxonomy" id="83450"/>
    <lineage>
        <taxon>Bacteria</taxon>
        <taxon>Pseudomonadati</taxon>
        <taxon>Myxococcota</taxon>
        <taxon>Myxococcia</taxon>
        <taxon>Myxococcales</taxon>
        <taxon>Cystobacterineae</taxon>
        <taxon>Archangiaceae</taxon>
        <taxon>Archangium</taxon>
    </lineage>
</organism>
<evidence type="ECO:0000256" key="2">
    <source>
        <dbReference type="ARBA" id="ARBA00005228"/>
    </source>
</evidence>
<comment type="catalytic activity">
    <reaction evidence="1">
        <text>Hydrolysis of Pro-|-Xaa &gt;&gt; Ala-|-Xaa in oligopeptides.</text>
        <dbReference type="EC" id="3.4.21.26"/>
    </reaction>
</comment>
<gene>
    <name evidence="10" type="ORF">F0U60_40580</name>
</gene>
<dbReference type="EMBL" id="CP043494">
    <property type="protein sequence ID" value="WNG49721.1"/>
    <property type="molecule type" value="Genomic_DNA"/>
</dbReference>
<evidence type="ECO:0000256" key="4">
    <source>
        <dbReference type="ARBA" id="ARBA00022670"/>
    </source>
</evidence>
<comment type="similarity">
    <text evidence="2">Belongs to the peptidase S9A family.</text>
</comment>
<protein>
    <recommendedName>
        <fullName evidence="3">prolyl oligopeptidase</fullName>
        <ecNumber evidence="3">3.4.21.26</ecNumber>
    </recommendedName>
</protein>
<accession>A0ABY9X2T4</accession>